<keyword evidence="2" id="KW-0472">Membrane</keyword>
<name>A0ABR6Z1J4_9FIRM</name>
<evidence type="ECO:0000313" key="5">
    <source>
        <dbReference type="Proteomes" id="UP000622405"/>
    </source>
</evidence>
<feature type="transmembrane region" description="Helical" evidence="2">
    <location>
        <begin position="332"/>
        <end position="351"/>
    </location>
</feature>
<dbReference type="InterPro" id="IPR029787">
    <property type="entry name" value="Nucleotide_cyclase"/>
</dbReference>
<evidence type="ECO:0000256" key="1">
    <source>
        <dbReference type="SAM" id="Coils"/>
    </source>
</evidence>
<dbReference type="Pfam" id="PF00497">
    <property type="entry name" value="SBP_bac_3"/>
    <property type="match status" value="1"/>
</dbReference>
<evidence type="ECO:0000259" key="3">
    <source>
        <dbReference type="PROSITE" id="PS50887"/>
    </source>
</evidence>
<feature type="coiled-coil region" evidence="1">
    <location>
        <begin position="351"/>
        <end position="388"/>
    </location>
</feature>
<evidence type="ECO:0000313" key="4">
    <source>
        <dbReference type="EMBL" id="MBC3901244.1"/>
    </source>
</evidence>
<dbReference type="InterPro" id="IPR043128">
    <property type="entry name" value="Rev_trsase/Diguanyl_cyclase"/>
</dbReference>
<keyword evidence="1" id="KW-0175">Coiled coil</keyword>
<dbReference type="CDD" id="cd01949">
    <property type="entry name" value="GGDEF"/>
    <property type="match status" value="1"/>
</dbReference>
<dbReference type="SUPFAM" id="SSF53850">
    <property type="entry name" value="Periplasmic binding protein-like II"/>
    <property type="match status" value="1"/>
</dbReference>
<organism evidence="4 5">
    <name type="scientific">Acetobacterium malicum</name>
    <dbReference type="NCBI Taxonomy" id="52692"/>
    <lineage>
        <taxon>Bacteria</taxon>
        <taxon>Bacillati</taxon>
        <taxon>Bacillota</taxon>
        <taxon>Clostridia</taxon>
        <taxon>Eubacteriales</taxon>
        <taxon>Eubacteriaceae</taxon>
        <taxon>Acetobacterium</taxon>
    </lineage>
</organism>
<dbReference type="SUPFAM" id="SSF55073">
    <property type="entry name" value="Nucleotide cyclase"/>
    <property type="match status" value="1"/>
</dbReference>
<gene>
    <name evidence="4" type="ORF">GH811_16660</name>
</gene>
<dbReference type="SMART" id="SM00062">
    <property type="entry name" value="PBPb"/>
    <property type="match status" value="1"/>
</dbReference>
<dbReference type="Proteomes" id="UP000622405">
    <property type="component" value="Unassembled WGS sequence"/>
</dbReference>
<feature type="domain" description="GGDEF" evidence="3">
    <location>
        <begin position="418"/>
        <end position="549"/>
    </location>
</feature>
<comment type="caution">
    <text evidence="4">The sequence shown here is derived from an EMBL/GenBank/DDBJ whole genome shotgun (WGS) entry which is preliminary data.</text>
</comment>
<proteinExistence type="predicted"/>
<feature type="transmembrane region" description="Helical" evidence="2">
    <location>
        <begin position="33"/>
        <end position="58"/>
    </location>
</feature>
<keyword evidence="5" id="KW-1185">Reference proteome</keyword>
<dbReference type="PANTHER" id="PTHR45138">
    <property type="entry name" value="REGULATORY COMPONENTS OF SENSORY TRANSDUCTION SYSTEM"/>
    <property type="match status" value="1"/>
</dbReference>
<dbReference type="InterPro" id="IPR001638">
    <property type="entry name" value="Solute-binding_3/MltF_N"/>
</dbReference>
<dbReference type="Gene3D" id="3.30.70.270">
    <property type="match status" value="1"/>
</dbReference>
<dbReference type="InterPro" id="IPR000160">
    <property type="entry name" value="GGDEF_dom"/>
</dbReference>
<dbReference type="Gene3D" id="3.40.190.10">
    <property type="entry name" value="Periplasmic binding protein-like II"/>
    <property type="match status" value="2"/>
</dbReference>
<dbReference type="CDD" id="cd13708">
    <property type="entry name" value="PBP2_BvgS_like_1"/>
    <property type="match status" value="1"/>
</dbReference>
<dbReference type="EMBL" id="WJBE01000023">
    <property type="protein sequence ID" value="MBC3901244.1"/>
    <property type="molecule type" value="Genomic_DNA"/>
</dbReference>
<protein>
    <submittedName>
        <fullName evidence="4">Transporter substrate-binding domain-containing protein</fullName>
    </submittedName>
</protein>
<dbReference type="SMART" id="SM00267">
    <property type="entry name" value="GGDEF"/>
    <property type="match status" value="1"/>
</dbReference>
<evidence type="ECO:0000256" key="2">
    <source>
        <dbReference type="SAM" id="Phobius"/>
    </source>
</evidence>
<accession>A0ABR6Z1J4</accession>
<dbReference type="PANTHER" id="PTHR45138:SF6">
    <property type="entry name" value="DIGUANYLATE CYCLASE DGCN"/>
    <property type="match status" value="1"/>
</dbReference>
<keyword evidence="2" id="KW-0812">Transmembrane</keyword>
<dbReference type="InterPro" id="IPR050469">
    <property type="entry name" value="Diguanylate_Cyclase"/>
</dbReference>
<reference evidence="4 5" key="1">
    <citation type="journal article" date="2020" name="mSystems">
        <title>Defining Genomic and Predicted Metabolic Features of the Acetobacterium Genus.</title>
        <authorList>
            <person name="Ross D.E."/>
            <person name="Marshall C.W."/>
            <person name="Gulliver D."/>
            <person name="May H.D."/>
            <person name="Norman R.S."/>
        </authorList>
    </citation>
    <scope>NUCLEOTIDE SEQUENCE [LARGE SCALE GENOMIC DNA]</scope>
    <source>
        <strain evidence="4 5">DSM 4132</strain>
    </source>
</reference>
<sequence>MKRESAGQNGSFVGFFRKAQDMKRSSAHGKGKYCKLISGIIILGFFTAVAMVTGLSLASPGEIVTSPVPRRETATPNQIAEVSDKKVELTAAEQAYLDALGPVKICIDPDWEPYERINEQGVAEGIAVDLVALIASRTGVELELVATSDWEESLKNSRMGKCQVLGLLLQTPYRDQWLVFTEPYFSDPSVLITRAEHDYISDLASLSGETLVLPEGTGTEEAIRRDYPNLEIMIVESEAVAFEMVETRQADLTIRSLTMAAFTIKSQGFFNLKIAGQVPNYTYAFRMGVVEDEPMLRDILNKGIATLSPQEIQKISNEHIAVEMQSAIDYDLLWRVVLIFVVVAFVGLLWIRQLQNFNKKLTQKTKELEQVTEELNADIIAREKAEAEIRILLYHDQLTGLYNRTFLNQMVLVSEEAHPITVFMFDLDGLKEVNDTHGHLQGDILIKNAANLFTQCFIENASIIRIGGDEFLAVVTNCNEQRADDLRDCIRQAVTAYNLQNQDASLVISLSMGYAISNNPATTMAEFMQKSDEQMYADKLRHKKGIYDTAAKGIWIE</sequence>
<dbReference type="NCBIfam" id="TIGR00254">
    <property type="entry name" value="GGDEF"/>
    <property type="match status" value="1"/>
</dbReference>
<dbReference type="PROSITE" id="PS50887">
    <property type="entry name" value="GGDEF"/>
    <property type="match status" value="1"/>
</dbReference>
<keyword evidence="2" id="KW-1133">Transmembrane helix</keyword>
<dbReference type="Pfam" id="PF00990">
    <property type="entry name" value="GGDEF"/>
    <property type="match status" value="1"/>
</dbReference>